<name>A0A2P8CZ78_9ACTN</name>
<reference evidence="1 2" key="1">
    <citation type="submission" date="2018-03" db="EMBL/GenBank/DDBJ databases">
        <title>Genomic Encyclopedia of Archaeal and Bacterial Type Strains, Phase II (KMG-II): from individual species to whole genera.</title>
        <authorList>
            <person name="Goeker M."/>
        </authorList>
    </citation>
    <scope>NUCLEOTIDE SEQUENCE [LARGE SCALE GENOMIC DNA]</scope>
    <source>
        <strain evidence="1 2">DSM 45312</strain>
    </source>
</reference>
<dbReference type="RefSeq" id="WP_170134327.1">
    <property type="nucleotide sequence ID" value="NZ_PYGA01000023.1"/>
</dbReference>
<proteinExistence type="predicted"/>
<evidence type="ECO:0000313" key="2">
    <source>
        <dbReference type="Proteomes" id="UP000240542"/>
    </source>
</evidence>
<protein>
    <submittedName>
        <fullName evidence="1">Uncharacterized protein</fullName>
    </submittedName>
</protein>
<accession>A0A2P8CZ78</accession>
<comment type="caution">
    <text evidence="1">The sequence shown here is derived from an EMBL/GenBank/DDBJ whole genome shotgun (WGS) entry which is preliminary data.</text>
</comment>
<evidence type="ECO:0000313" key="1">
    <source>
        <dbReference type="EMBL" id="PSK90260.1"/>
    </source>
</evidence>
<dbReference type="Proteomes" id="UP000240542">
    <property type="component" value="Unassembled WGS sequence"/>
</dbReference>
<keyword evidence="2" id="KW-1185">Reference proteome</keyword>
<gene>
    <name evidence="1" type="ORF">CLV63_12389</name>
</gene>
<dbReference type="EMBL" id="PYGA01000023">
    <property type="protein sequence ID" value="PSK90260.1"/>
    <property type="molecule type" value="Genomic_DNA"/>
</dbReference>
<organism evidence="1 2">
    <name type="scientific">Murinocardiopsis flavida</name>
    <dbReference type="NCBI Taxonomy" id="645275"/>
    <lineage>
        <taxon>Bacteria</taxon>
        <taxon>Bacillati</taxon>
        <taxon>Actinomycetota</taxon>
        <taxon>Actinomycetes</taxon>
        <taxon>Streptosporangiales</taxon>
        <taxon>Nocardiopsidaceae</taxon>
        <taxon>Murinocardiopsis</taxon>
    </lineage>
</organism>
<sequence>MPANDHTEHEETDRLAEEVQSVLFAYDLKRLVRASKENDAEAVAEIRNGHES</sequence>
<dbReference type="AlphaFoldDB" id="A0A2P8CZ78"/>